<protein>
    <submittedName>
        <fullName evidence="1">Uncharacterized protein</fullName>
    </submittedName>
</protein>
<dbReference type="EMBL" id="AMFJ01000617">
    <property type="protein sequence ID" value="EKE26970.1"/>
    <property type="molecule type" value="Genomic_DNA"/>
</dbReference>
<reference evidence="1" key="1">
    <citation type="journal article" date="2012" name="Science">
        <title>Fermentation, hydrogen, and sulfur metabolism in multiple uncultivated bacterial phyla.</title>
        <authorList>
            <person name="Wrighton K.C."/>
            <person name="Thomas B.C."/>
            <person name="Sharon I."/>
            <person name="Miller C.S."/>
            <person name="Castelle C.J."/>
            <person name="VerBerkmoes N.C."/>
            <person name="Wilkins M.J."/>
            <person name="Hettich R.L."/>
            <person name="Lipton M.S."/>
            <person name="Williams K.H."/>
            <person name="Long P.E."/>
            <person name="Banfield J.F."/>
        </authorList>
    </citation>
    <scope>NUCLEOTIDE SEQUENCE [LARGE SCALE GENOMIC DNA]</scope>
</reference>
<evidence type="ECO:0000313" key="1">
    <source>
        <dbReference type="EMBL" id="EKE26970.1"/>
    </source>
</evidence>
<name>K2GUF5_9BACT</name>
<organism evidence="1">
    <name type="scientific">uncultured bacterium</name>
    <name type="common">gcode 4</name>
    <dbReference type="NCBI Taxonomy" id="1234023"/>
    <lineage>
        <taxon>Bacteria</taxon>
        <taxon>environmental samples</taxon>
    </lineage>
</organism>
<sequence>MSNVNITGLVKNIKSKTNVYTPIIEAIVNSLQSIEDSWRTDWEVIITAKREAQQELWFDKDSIPEISSFEISDNWVWFNEKNLKSFDTLYSDMKVEKWCKGFWRFMFHKYFDTVDVVSVYKDGHKYKKITFDFWKEENFVENPNIIDTSESDTKTIIKLNRIKDWAIEKKLETIARKLVEKLLIYFINDKYNCPKITLKEEDWGNSIVLNEYIWTHAEIKEEHSCELELEDRAWNEKFNVKIFKIYYPDNKKNKISLTAHNREVKDPLLHEFIPEFDDNFYDEVETEDWKIVKKDYFIKAYVMGWYLDSHVSLERDNFLFSEKTESFYPFSEEDILIKVAGIVKDVFWTDVKLRSEKKAEKIRNYINTEEPYYKSYLEDIDLSSVPYNLTNDKIASEIHRVVYEQERDAKIGAKTILDNPSSDLNEASAEIVNKLTKVQIAELAHYVALRKTILSLFKKSLEIKEDWKYFSENTVHNIIFPTRSNSDTTPYDNHNLWILDEKLNFTTHISSDEPINWWTTERTDLLIFNNKMAFRWENEASNPITIFEFKKPQRDNFVNPSSDEDPIEQIIRYVNSIKEWKVKTPAWRDIQIWPTTPFYWYVVIDLTQKVKDWLFSTKNFKPMPDWQGWYNWFDNINLYIEIISWDKVLKDAEMRNKIFFKKLWID</sequence>
<gene>
    <name evidence="1" type="ORF">ACD_4C00101G0007</name>
</gene>
<comment type="caution">
    <text evidence="1">The sequence shown here is derived from an EMBL/GenBank/DDBJ whole genome shotgun (WGS) entry which is preliminary data.</text>
</comment>
<dbReference type="AlphaFoldDB" id="K2GUF5"/>
<proteinExistence type="predicted"/>
<accession>K2GUF5</accession>